<proteinExistence type="predicted"/>
<name>A0A804J4M3_MUSAM</name>
<dbReference type="InParanoid" id="A0A804J4M3"/>
<reference evidence="1" key="1">
    <citation type="submission" date="2021-05" db="UniProtKB">
        <authorList>
            <consortium name="EnsemblPlants"/>
        </authorList>
    </citation>
    <scope>IDENTIFICATION</scope>
    <source>
        <strain evidence="1">subsp. malaccensis</strain>
    </source>
</reference>
<sequence>MHCQSNNRLDSKSVFPSSHLRSFIFILL</sequence>
<evidence type="ECO:0000313" key="1">
    <source>
        <dbReference type="EnsemblPlants" id="Ma05_p15160.1"/>
    </source>
</evidence>
<evidence type="ECO:0000313" key="2">
    <source>
        <dbReference type="Proteomes" id="UP000012960"/>
    </source>
</evidence>
<dbReference type="EnsemblPlants" id="Ma05_t15160.1">
    <property type="protein sequence ID" value="Ma05_p15160.1"/>
    <property type="gene ID" value="Ma05_g15160"/>
</dbReference>
<keyword evidence="2" id="KW-1185">Reference proteome</keyword>
<dbReference type="Gramene" id="Ma05_t15160.1">
    <property type="protein sequence ID" value="Ma05_p15160.1"/>
    <property type="gene ID" value="Ma05_g15160"/>
</dbReference>
<accession>A0A804J4M3</accession>
<dbReference type="Proteomes" id="UP000012960">
    <property type="component" value="Unplaced"/>
</dbReference>
<protein>
    <submittedName>
        <fullName evidence="1">Uncharacterized protein</fullName>
    </submittedName>
</protein>
<organism evidence="1 2">
    <name type="scientific">Musa acuminata subsp. malaccensis</name>
    <name type="common">Wild banana</name>
    <name type="synonym">Musa malaccensis</name>
    <dbReference type="NCBI Taxonomy" id="214687"/>
    <lineage>
        <taxon>Eukaryota</taxon>
        <taxon>Viridiplantae</taxon>
        <taxon>Streptophyta</taxon>
        <taxon>Embryophyta</taxon>
        <taxon>Tracheophyta</taxon>
        <taxon>Spermatophyta</taxon>
        <taxon>Magnoliopsida</taxon>
        <taxon>Liliopsida</taxon>
        <taxon>Zingiberales</taxon>
        <taxon>Musaceae</taxon>
        <taxon>Musa</taxon>
    </lineage>
</organism>
<dbReference type="AlphaFoldDB" id="A0A804J4M3"/>